<evidence type="ECO:0000313" key="3">
    <source>
        <dbReference type="EMBL" id="GAA0206549.1"/>
    </source>
</evidence>
<dbReference type="CDD" id="cd06533">
    <property type="entry name" value="Glyco_transf_WecG_TagA"/>
    <property type="match status" value="1"/>
</dbReference>
<keyword evidence="2" id="KW-0808">Transferase</keyword>
<evidence type="ECO:0008006" key="5">
    <source>
        <dbReference type="Google" id="ProtNLM"/>
    </source>
</evidence>
<reference evidence="4" key="1">
    <citation type="journal article" date="2019" name="Int. J. Syst. Evol. Microbiol.">
        <title>The Global Catalogue of Microorganisms (GCM) 10K type strain sequencing project: providing services to taxonomists for standard genome sequencing and annotation.</title>
        <authorList>
            <consortium name="The Broad Institute Genomics Platform"/>
            <consortium name="The Broad Institute Genome Sequencing Center for Infectious Disease"/>
            <person name="Wu L."/>
            <person name="Ma J."/>
        </authorList>
    </citation>
    <scope>NUCLEOTIDE SEQUENCE [LARGE SCALE GENOMIC DNA]</scope>
    <source>
        <strain evidence="4">JCM 3380</strain>
    </source>
</reference>
<gene>
    <name evidence="3" type="ORF">GCM10010492_00010</name>
</gene>
<dbReference type="Gene3D" id="3.40.50.2300">
    <property type="match status" value="1"/>
</dbReference>
<protein>
    <recommendedName>
        <fullName evidence="5">Glycosyltransferase</fullName>
    </recommendedName>
</protein>
<name>A0ABP3CIA3_9PSEU</name>
<dbReference type="NCBIfam" id="TIGR00696">
    <property type="entry name" value="wecG_tagA_cpsF"/>
    <property type="match status" value="1"/>
</dbReference>
<keyword evidence="4" id="KW-1185">Reference proteome</keyword>
<dbReference type="InterPro" id="IPR004629">
    <property type="entry name" value="WecG_TagA_CpsF"/>
</dbReference>
<dbReference type="PANTHER" id="PTHR34136:SF1">
    <property type="entry name" value="UDP-N-ACETYL-D-MANNOSAMINURONIC ACID TRANSFERASE"/>
    <property type="match status" value="1"/>
</dbReference>
<sequence>MPVVWAGRLAGVSVPERVTGASLVFTLSEAAAGAGRSVYLLGGNPGVPEKAARVLGERFAGLKVVGTDSPPFGFDVDAGLAAAAVAKVVAAQPDLVLVGLGFPKQERVIRMLRAELPRAWYLGCGAGIPMAAGEFKRASGVVQKVGAEWLHRLALEPRRLAKRYLRDDLPFAFRLLAGAVQTRLGKGK</sequence>
<dbReference type="EMBL" id="BAAABU010000001">
    <property type="protein sequence ID" value="GAA0206549.1"/>
    <property type="molecule type" value="Genomic_DNA"/>
</dbReference>
<accession>A0ABP3CIA3</accession>
<comment type="caution">
    <text evidence="3">The sequence shown here is derived from an EMBL/GenBank/DDBJ whole genome shotgun (WGS) entry which is preliminary data.</text>
</comment>
<dbReference type="Proteomes" id="UP001500416">
    <property type="component" value="Unassembled WGS sequence"/>
</dbReference>
<proteinExistence type="predicted"/>
<keyword evidence="1" id="KW-0328">Glycosyltransferase</keyword>
<organism evidence="3 4">
    <name type="scientific">Saccharothrix mutabilis subsp. mutabilis</name>
    <dbReference type="NCBI Taxonomy" id="66855"/>
    <lineage>
        <taxon>Bacteria</taxon>
        <taxon>Bacillati</taxon>
        <taxon>Actinomycetota</taxon>
        <taxon>Actinomycetes</taxon>
        <taxon>Pseudonocardiales</taxon>
        <taxon>Pseudonocardiaceae</taxon>
        <taxon>Saccharothrix</taxon>
    </lineage>
</organism>
<evidence type="ECO:0000256" key="1">
    <source>
        <dbReference type="ARBA" id="ARBA00022676"/>
    </source>
</evidence>
<evidence type="ECO:0000256" key="2">
    <source>
        <dbReference type="ARBA" id="ARBA00022679"/>
    </source>
</evidence>
<dbReference type="PANTHER" id="PTHR34136">
    <property type="match status" value="1"/>
</dbReference>
<evidence type="ECO:0000313" key="4">
    <source>
        <dbReference type="Proteomes" id="UP001500416"/>
    </source>
</evidence>
<dbReference type="Pfam" id="PF03808">
    <property type="entry name" value="Glyco_tran_WecG"/>
    <property type="match status" value="1"/>
</dbReference>